<dbReference type="Proteomes" id="UP000271573">
    <property type="component" value="Chromosome"/>
</dbReference>
<gene>
    <name evidence="1" type="ORF">Back2_03470</name>
</gene>
<dbReference type="EMBL" id="AP019307">
    <property type="protein sequence ID" value="BBH16060.1"/>
    <property type="molecule type" value="Genomic_DNA"/>
</dbReference>
<evidence type="ECO:0000313" key="2">
    <source>
        <dbReference type="Proteomes" id="UP000271573"/>
    </source>
</evidence>
<protein>
    <recommendedName>
        <fullName evidence="3">DUF1015 domain-containing protein</fullName>
    </recommendedName>
</protein>
<evidence type="ECO:0000313" key="1">
    <source>
        <dbReference type="EMBL" id="BBH16060.1"/>
    </source>
</evidence>
<dbReference type="PANTHER" id="PTHR36454:SF1">
    <property type="entry name" value="DUF1015 DOMAIN-CONTAINING PROTEIN"/>
    <property type="match status" value="1"/>
</dbReference>
<dbReference type="KEGG" id="nbe:Back2_03470"/>
<evidence type="ECO:0008006" key="3">
    <source>
        <dbReference type="Google" id="ProtNLM"/>
    </source>
</evidence>
<organism evidence="1 2">
    <name type="scientific">Nocardioides baekrokdamisoli</name>
    <dbReference type="NCBI Taxonomy" id="1804624"/>
    <lineage>
        <taxon>Bacteria</taxon>
        <taxon>Bacillati</taxon>
        <taxon>Actinomycetota</taxon>
        <taxon>Actinomycetes</taxon>
        <taxon>Propionibacteriales</taxon>
        <taxon>Nocardioidaceae</taxon>
        <taxon>Nocardioides</taxon>
    </lineage>
</organism>
<sequence>MRRWRERGDLWRDDQPALYLHEYTDGGVTIRGFVGALDISHRAAGPEDAAIYPHEGIHPRQSDELAARMTEMKLQPAPILLLQRYPDDVRDVAEALMQTAPLRTFTDRGGQRHRVWALRDAALIHVMQDRWASTSAVIADGHHRYAAYVRTQASRPGTAHDGGLAMLIDQESTPLYPGPIHRVLRGTTLEDLRQAARALKLTQRALDGEHALAELAPERILATDGTSWSAFDVPTTISAVETLHRVIIPTLPRGPQQIYFRSSVDATLRDVRADRDVAIILPQLSISDIWAVVRRGDLLPEKATSFQPKPSPGVLLRSLKD</sequence>
<name>A0A3G9IB89_9ACTN</name>
<dbReference type="AlphaFoldDB" id="A0A3G9IB89"/>
<proteinExistence type="predicted"/>
<dbReference type="PANTHER" id="PTHR36454">
    <property type="entry name" value="LMO2823 PROTEIN"/>
    <property type="match status" value="1"/>
</dbReference>
<reference evidence="1 2" key="1">
    <citation type="submission" date="2018-11" db="EMBL/GenBank/DDBJ databases">
        <title>Complete genome sequence of Nocardioides baekrokdamisoli strain KCTC 39748.</title>
        <authorList>
            <person name="Kang S.W."/>
            <person name="Lee K.C."/>
            <person name="Kim K.K."/>
            <person name="Kim J.S."/>
            <person name="Kim D.S."/>
            <person name="Ko S.H."/>
            <person name="Yang S.H."/>
            <person name="Shin Y.K."/>
            <person name="Lee J.S."/>
        </authorList>
    </citation>
    <scope>NUCLEOTIDE SEQUENCE [LARGE SCALE GENOMIC DNA]</scope>
    <source>
        <strain evidence="1 2">KCTC 39748</strain>
    </source>
</reference>
<dbReference type="InterPro" id="IPR008323">
    <property type="entry name" value="UCP033563"/>
</dbReference>
<accession>A0A3G9IB89</accession>
<keyword evidence="2" id="KW-1185">Reference proteome</keyword>
<dbReference type="Pfam" id="PF06245">
    <property type="entry name" value="DUF1015"/>
    <property type="match status" value="1"/>
</dbReference>